<gene>
    <name evidence="1" type="primary">ADE1</name>
    <name evidence="1" type="ORF">H4R21_000476</name>
</gene>
<organism evidence="1 2">
    <name type="scientific">Coemansia helicoidea</name>
    <dbReference type="NCBI Taxonomy" id="1286919"/>
    <lineage>
        <taxon>Eukaryota</taxon>
        <taxon>Fungi</taxon>
        <taxon>Fungi incertae sedis</taxon>
        <taxon>Zoopagomycota</taxon>
        <taxon>Kickxellomycotina</taxon>
        <taxon>Kickxellomycetes</taxon>
        <taxon>Kickxellales</taxon>
        <taxon>Kickxellaceae</taxon>
        <taxon>Coemansia</taxon>
    </lineage>
</organism>
<dbReference type="EC" id="6.3.2.6" evidence="1"/>
<reference evidence="1" key="1">
    <citation type="submission" date="2022-07" db="EMBL/GenBank/DDBJ databases">
        <title>Phylogenomic reconstructions and comparative analyses of Kickxellomycotina fungi.</title>
        <authorList>
            <person name="Reynolds N.K."/>
            <person name="Stajich J.E."/>
            <person name="Barry K."/>
            <person name="Grigoriev I.V."/>
            <person name="Crous P."/>
            <person name="Smith M.E."/>
        </authorList>
    </citation>
    <scope>NUCLEOTIDE SEQUENCE</scope>
    <source>
        <strain evidence="1">BCRC 34780</strain>
    </source>
</reference>
<comment type="caution">
    <text evidence="1">The sequence shown here is derived from an EMBL/GenBank/DDBJ whole genome shotgun (WGS) entry which is preliminary data.</text>
</comment>
<name>A0ACC1LGF0_9FUNG</name>
<evidence type="ECO:0000313" key="2">
    <source>
        <dbReference type="Proteomes" id="UP001140087"/>
    </source>
</evidence>
<sequence length="300" mass="33566">MIDALYESNCPDLKLLARGKVRDLYEIDDETLLFVATDRISAYDVTMKTPVAGKGKILTQISVFWFDFLKDVVPNHLVTADIDAMPAAVQQYRSQLRGRSLLVRRAEVLPVEAIVRGYISGSGWKEYRATGTVCGIELPAGLQESQQLPAPLFTPSTKADYGGHDENIHPDRCAEILGRERADEVARTAVALYTRAAEYAASKGIIIADTKFEFGVDRSGRLMLVDEALTPDSSRFWPSRLYEPGRPQDSYDKQYLRDYLTSIDFDMQTPIDLPPTVLDSTVKKYIEAYVKLTASRPDLS</sequence>
<keyword evidence="1" id="KW-0436">Ligase</keyword>
<proteinExistence type="predicted"/>
<accession>A0ACC1LGF0</accession>
<keyword evidence="2" id="KW-1185">Reference proteome</keyword>
<dbReference type="EMBL" id="JANBUN010000056">
    <property type="protein sequence ID" value="KAJ2807442.1"/>
    <property type="molecule type" value="Genomic_DNA"/>
</dbReference>
<evidence type="ECO:0000313" key="1">
    <source>
        <dbReference type="EMBL" id="KAJ2807442.1"/>
    </source>
</evidence>
<dbReference type="Proteomes" id="UP001140087">
    <property type="component" value="Unassembled WGS sequence"/>
</dbReference>
<protein>
    <submittedName>
        <fullName evidence="1">Bifunctional purine biosynthetic protein ade1</fullName>
        <ecNumber evidence="1">6.3.2.6</ecNumber>
    </submittedName>
</protein>